<dbReference type="InterPro" id="IPR014044">
    <property type="entry name" value="CAP_dom"/>
</dbReference>
<accession>A0A7I7L3L7</accession>
<reference evidence="2 3" key="1">
    <citation type="journal article" date="2019" name="Emerg. Microbes Infect.">
        <title>Comprehensive subspecies identification of 175 nontuberculous mycobacteria species based on 7547 genomic profiles.</title>
        <authorList>
            <person name="Matsumoto Y."/>
            <person name="Kinjo T."/>
            <person name="Motooka D."/>
            <person name="Nabeya D."/>
            <person name="Jung N."/>
            <person name="Uechi K."/>
            <person name="Horii T."/>
            <person name="Iida T."/>
            <person name="Fujita J."/>
            <person name="Nakamura S."/>
        </authorList>
    </citation>
    <scope>NUCLEOTIDE SEQUENCE [LARGE SCALE GENOMIC DNA]</scope>
    <source>
        <strain evidence="2 3">JCM 12404</strain>
    </source>
</reference>
<organism evidence="2 3">
    <name type="scientific">Mycobacterium cookii</name>
    <dbReference type="NCBI Taxonomy" id="1775"/>
    <lineage>
        <taxon>Bacteria</taxon>
        <taxon>Bacillati</taxon>
        <taxon>Actinomycetota</taxon>
        <taxon>Actinomycetes</taxon>
        <taxon>Mycobacteriales</taxon>
        <taxon>Mycobacteriaceae</taxon>
        <taxon>Mycobacterium</taxon>
    </lineage>
</organism>
<dbReference type="SUPFAM" id="SSF55797">
    <property type="entry name" value="PR-1-like"/>
    <property type="match status" value="1"/>
</dbReference>
<dbReference type="PANTHER" id="PTHR31157:SF1">
    <property type="entry name" value="SCP DOMAIN-CONTAINING PROTEIN"/>
    <property type="match status" value="1"/>
</dbReference>
<dbReference type="PANTHER" id="PTHR31157">
    <property type="entry name" value="SCP DOMAIN-CONTAINING PROTEIN"/>
    <property type="match status" value="1"/>
</dbReference>
<gene>
    <name evidence="2" type="ORF">MCOO_47380</name>
</gene>
<keyword evidence="3" id="KW-1185">Reference proteome</keyword>
<protein>
    <recommendedName>
        <fullName evidence="1">SCP domain-containing protein</fullName>
    </recommendedName>
</protein>
<sequence>MVIPFAICAVAVTAVGPIAGFASRADDLSAAIYDGVNQLRQPCGVVGDDPRLTVAAQRHADDLMMNGVGGGHIGSDGSSPQARIADAGYTRAAHTSEIVYWGTGSHATPGAALDLWMQSPPHRAVILDCAFTAAGVATAWSGNMMIAVGDFAGP</sequence>
<dbReference type="KEGG" id="mcoo:MCOO_47380"/>
<dbReference type="InterPro" id="IPR035940">
    <property type="entry name" value="CAP_sf"/>
</dbReference>
<dbReference type="Proteomes" id="UP000465866">
    <property type="component" value="Chromosome"/>
</dbReference>
<proteinExistence type="predicted"/>
<evidence type="ECO:0000259" key="1">
    <source>
        <dbReference type="Pfam" id="PF00188"/>
    </source>
</evidence>
<feature type="domain" description="SCP" evidence="1">
    <location>
        <begin position="36"/>
        <end position="142"/>
    </location>
</feature>
<dbReference type="CDD" id="cd05379">
    <property type="entry name" value="CAP_bacterial"/>
    <property type="match status" value="1"/>
</dbReference>
<dbReference type="Gene3D" id="3.40.33.10">
    <property type="entry name" value="CAP"/>
    <property type="match status" value="1"/>
</dbReference>
<name>A0A7I7L3L7_9MYCO</name>
<dbReference type="RefSeq" id="WP_232064773.1">
    <property type="nucleotide sequence ID" value="NZ_AP022569.1"/>
</dbReference>
<dbReference type="EMBL" id="AP022569">
    <property type="protein sequence ID" value="BBX48723.1"/>
    <property type="molecule type" value="Genomic_DNA"/>
</dbReference>
<evidence type="ECO:0000313" key="3">
    <source>
        <dbReference type="Proteomes" id="UP000465866"/>
    </source>
</evidence>
<evidence type="ECO:0000313" key="2">
    <source>
        <dbReference type="EMBL" id="BBX48723.1"/>
    </source>
</evidence>
<dbReference type="Pfam" id="PF00188">
    <property type="entry name" value="CAP"/>
    <property type="match status" value="1"/>
</dbReference>
<dbReference type="AlphaFoldDB" id="A0A7I7L3L7"/>